<dbReference type="InterPro" id="IPR036388">
    <property type="entry name" value="WH-like_DNA-bd_sf"/>
</dbReference>
<dbReference type="EMBL" id="JANEYF010004067">
    <property type="protein sequence ID" value="KAJ8932293.1"/>
    <property type="molecule type" value="Genomic_DNA"/>
</dbReference>
<dbReference type="Pfam" id="PF17908">
    <property type="entry name" value="APAF1_C"/>
    <property type="match status" value="1"/>
</dbReference>
<dbReference type="InterPro" id="IPR042197">
    <property type="entry name" value="Apaf_helical"/>
</dbReference>
<evidence type="ECO:0008006" key="11">
    <source>
        <dbReference type="Google" id="ProtNLM"/>
    </source>
</evidence>
<evidence type="ECO:0000259" key="7">
    <source>
        <dbReference type="Pfam" id="PF21296"/>
    </source>
</evidence>
<evidence type="ECO:0000259" key="8">
    <source>
        <dbReference type="Pfam" id="PF23411"/>
    </source>
</evidence>
<reference evidence="9" key="1">
    <citation type="journal article" date="2023" name="Insect Mol. Biol.">
        <title>Genome sequencing provides insights into the evolution of gene families encoding plant cell wall-degrading enzymes in longhorned beetles.</title>
        <authorList>
            <person name="Shin N.R."/>
            <person name="Okamura Y."/>
            <person name="Kirsch R."/>
            <person name="Pauchet Y."/>
        </authorList>
    </citation>
    <scope>NUCLEOTIDE SEQUENCE</scope>
    <source>
        <strain evidence="9">RBIC_L_NR</strain>
    </source>
</reference>
<evidence type="ECO:0000256" key="4">
    <source>
        <dbReference type="PROSITE-ProRule" id="PRU00221"/>
    </source>
</evidence>
<gene>
    <name evidence="9" type="ORF">NQ314_014786</name>
</gene>
<dbReference type="Pfam" id="PF21296">
    <property type="entry name" value="WHD_APAF1"/>
    <property type="match status" value="1"/>
</dbReference>
<dbReference type="AlphaFoldDB" id="A0AAV8X0U4"/>
<evidence type="ECO:0000313" key="9">
    <source>
        <dbReference type="EMBL" id="KAJ8932293.1"/>
    </source>
</evidence>
<dbReference type="Gene3D" id="1.25.40.370">
    <property type="match status" value="1"/>
</dbReference>
<protein>
    <recommendedName>
        <fullName evidence="11">Apoptotic protease-activating factor 1</fullName>
    </recommendedName>
</protein>
<dbReference type="InterPro" id="IPR048975">
    <property type="entry name" value="WHD_APAF1"/>
</dbReference>
<dbReference type="GO" id="GO:0006915">
    <property type="term" value="P:apoptotic process"/>
    <property type="evidence" value="ECO:0007669"/>
    <property type="project" value="UniProtKB-KW"/>
</dbReference>
<evidence type="ECO:0000256" key="2">
    <source>
        <dbReference type="ARBA" id="ARBA00022703"/>
    </source>
</evidence>
<dbReference type="PANTHER" id="PTHR22845:SF5">
    <property type="entry name" value="APOPTOTIC PROTEASE-ACTIVATING FACTOR 1"/>
    <property type="match status" value="1"/>
</dbReference>
<dbReference type="InterPro" id="IPR015943">
    <property type="entry name" value="WD40/YVTN_repeat-like_dom_sf"/>
</dbReference>
<feature type="domain" description="Apoptotic protease-activating factor 1 winged-helix" evidence="7">
    <location>
        <begin position="404"/>
        <end position="472"/>
    </location>
</feature>
<dbReference type="Pfam" id="PF23411">
    <property type="entry name" value="Beta-prop_Vps41"/>
    <property type="match status" value="1"/>
</dbReference>
<feature type="domain" description="NB-ARC" evidence="5">
    <location>
        <begin position="152"/>
        <end position="315"/>
    </location>
</feature>
<dbReference type="PROSITE" id="PS50294">
    <property type="entry name" value="WD_REPEATS_REGION"/>
    <property type="match status" value="1"/>
</dbReference>
<keyword evidence="3" id="KW-0677">Repeat</keyword>
<dbReference type="Gene3D" id="3.40.50.300">
    <property type="entry name" value="P-loop containing nucleotide triphosphate hydrolases"/>
    <property type="match status" value="1"/>
</dbReference>
<dbReference type="InterPro" id="IPR027417">
    <property type="entry name" value="P-loop_NTPase"/>
</dbReference>
<feature type="domain" description="APAF-1 helical" evidence="6">
    <location>
        <begin position="482"/>
        <end position="613"/>
    </location>
</feature>
<keyword evidence="10" id="KW-1185">Reference proteome</keyword>
<dbReference type="SUPFAM" id="SSF52540">
    <property type="entry name" value="P-loop containing nucleoside triphosphate hydrolases"/>
    <property type="match status" value="1"/>
</dbReference>
<dbReference type="Gene3D" id="1.10.10.10">
    <property type="entry name" value="Winged helix-like DNA-binding domain superfamily/Winged helix DNA-binding domain"/>
    <property type="match status" value="1"/>
</dbReference>
<dbReference type="Gene3D" id="2.130.10.10">
    <property type="entry name" value="YVTN repeat-like/Quinoprotein amine dehydrogenase"/>
    <property type="match status" value="2"/>
</dbReference>
<feature type="repeat" description="WD" evidence="4">
    <location>
        <begin position="895"/>
        <end position="921"/>
    </location>
</feature>
<evidence type="ECO:0000256" key="1">
    <source>
        <dbReference type="ARBA" id="ARBA00022574"/>
    </source>
</evidence>
<keyword evidence="2" id="KW-0053">Apoptosis</keyword>
<dbReference type="Proteomes" id="UP001162156">
    <property type="component" value="Unassembled WGS sequence"/>
</dbReference>
<accession>A0AAV8X0U4</accession>
<dbReference type="Pfam" id="PF00931">
    <property type="entry name" value="NB-ARC"/>
    <property type="match status" value="1"/>
</dbReference>
<evidence type="ECO:0000313" key="10">
    <source>
        <dbReference type="Proteomes" id="UP001162156"/>
    </source>
</evidence>
<dbReference type="PROSITE" id="PS50082">
    <property type="entry name" value="WD_REPEATS_2"/>
    <property type="match status" value="2"/>
</dbReference>
<organism evidence="9 10">
    <name type="scientific">Rhamnusium bicolor</name>
    <dbReference type="NCBI Taxonomy" id="1586634"/>
    <lineage>
        <taxon>Eukaryota</taxon>
        <taxon>Metazoa</taxon>
        <taxon>Ecdysozoa</taxon>
        <taxon>Arthropoda</taxon>
        <taxon>Hexapoda</taxon>
        <taxon>Insecta</taxon>
        <taxon>Pterygota</taxon>
        <taxon>Neoptera</taxon>
        <taxon>Endopterygota</taxon>
        <taxon>Coleoptera</taxon>
        <taxon>Polyphaga</taxon>
        <taxon>Cucujiformia</taxon>
        <taxon>Chrysomeloidea</taxon>
        <taxon>Cerambycidae</taxon>
        <taxon>Lepturinae</taxon>
        <taxon>Rhagiini</taxon>
        <taxon>Rhamnusium</taxon>
    </lineage>
</organism>
<dbReference type="SMART" id="SM00320">
    <property type="entry name" value="WD40"/>
    <property type="match status" value="4"/>
</dbReference>
<dbReference type="Gene3D" id="1.10.8.430">
    <property type="entry name" value="Helical domain of apoptotic protease-activating factors"/>
    <property type="match status" value="1"/>
</dbReference>
<dbReference type="SUPFAM" id="SSF50978">
    <property type="entry name" value="WD40 repeat-like"/>
    <property type="match status" value="2"/>
</dbReference>
<comment type="caution">
    <text evidence="9">The sequence shown here is derived from an EMBL/GenBank/DDBJ whole genome shotgun (WGS) entry which is preliminary data.</text>
</comment>
<feature type="domain" description="Vps41 beta-propeller" evidence="8">
    <location>
        <begin position="635"/>
        <end position="799"/>
    </location>
</feature>
<dbReference type="GO" id="GO:0005829">
    <property type="term" value="C:cytosol"/>
    <property type="evidence" value="ECO:0007669"/>
    <property type="project" value="UniProtKB-ARBA"/>
</dbReference>
<dbReference type="InterPro" id="IPR057780">
    <property type="entry name" value="Beta-prop_Vps41"/>
</dbReference>
<sequence length="1190" mass="137455">MDGMKLREHFFGQKVHNEGAWNISLFDYIQTLTISKEPVKDSRIEKPEIKVKCNIQSCKKLELHIGHLAGGRPIVGNEQSRKRNDTLKLLEIFKVIDSNKHEVETVFEYLHNAFPNIGKQEEEEQYLRLSSVGVDFQNYLLIMLQEKLFLLVEDVKSKLLNLQWNQKLVVHGMMGYGKSCLVNEVLQDITVRKCFDNYLFWINLGEHHNKETVLQPLWRLYSTASSILQNRVTHCPDDVQHLKNLLIDLFLHPRLRNALIILDDACSDEVLTCFDIRCRTVITTQNKKILRNEEGIFVEVKTGFSRTESLDLFKKSLKIDHDLPISADDIHNTCKGHPMLIALIGSYLSDNAEDVNSNKNSKIWQYIKEMFLSGKYNLNEYDIHVDIPTLKIQNCIEKLLTNGLKELYHDLAIFMPDINIPPEVLEILWNKNRAEVRNVMNKFAEKSLIVPFYHDDLQTYIYGIHDIHLNYLKDITKERIVSLHKKLISGYDKITQGNYASLPNDNYTLQYIGYHLYHAEDFKKFDIYFDLKFLEAKIKAVGKEDVLRDMLKYEDYITRKENKQKEKLDQYKDFISRCGSNLYSYEKTDIIQFALREKKDSIIFKEAMILAEKSEKLYFQLQRPVNELGYSTINLKDDITSACFVDSPHHILVGTTSGKIKLFYEEYDKEISNFVGHDGAIKKLSISPDKRYFLSVSIDGTVILWKFTPDSGRNSYDFSHTHPVSPKTKQKYWQDVFTPDKGQVKPKHRFQLDEKDDFLLSATFCDKFPTVFRIATGTERGNVIVWDAQTGHQLYKTGHRGYKIPSVIYLENELLNGVIFACSDTIVLYKFSNGLKYYTTLRNLDNCDSVFVNDDTIIAVSEKNITLWEGNKKYSLCENVDNVEKYNICSTLTGDSKFLVVGTSENTVFIWDIEERTLIKEFKNKWLTKSMDTFYDEDKSVHILLIGSDQKTLQQCHILANDKEPQIANAPMFIPYWKKKQALTALVSPDNRIQIFNGYVQISETAAIESQVTYTCFSVCGQNVIYGLENGEVHLFHLRSKNNKCLEDNHGNERGPITYLQCYDLSNNRTQSISSCDSSDSLDFNVSCEGIIVSVSSYNLITIYHNNKFSSKQVNRPLIFFKLSNLIIVDANCSIYIWDLITDEFSLLINSNILEPVGVCTATFCSEKSFLGVTFKQSDGYFFGCVQCCS</sequence>
<feature type="repeat" description="WD" evidence="4">
    <location>
        <begin position="674"/>
        <end position="715"/>
    </location>
</feature>
<dbReference type="PANTHER" id="PTHR22845">
    <property type="entry name" value="APOPTOTIC PROTEASE-ACTIVATING FACTOR 1"/>
    <property type="match status" value="1"/>
</dbReference>
<dbReference type="InterPro" id="IPR041452">
    <property type="entry name" value="APAF1_C"/>
</dbReference>
<dbReference type="InterPro" id="IPR002182">
    <property type="entry name" value="NB-ARC"/>
</dbReference>
<dbReference type="GO" id="GO:0043531">
    <property type="term" value="F:ADP binding"/>
    <property type="evidence" value="ECO:0007669"/>
    <property type="project" value="InterPro"/>
</dbReference>
<evidence type="ECO:0000259" key="5">
    <source>
        <dbReference type="Pfam" id="PF00931"/>
    </source>
</evidence>
<evidence type="ECO:0000259" key="6">
    <source>
        <dbReference type="Pfam" id="PF17908"/>
    </source>
</evidence>
<name>A0AAV8X0U4_9CUCU</name>
<proteinExistence type="predicted"/>
<dbReference type="InterPro" id="IPR001680">
    <property type="entry name" value="WD40_rpt"/>
</dbReference>
<evidence type="ECO:0000256" key="3">
    <source>
        <dbReference type="ARBA" id="ARBA00022737"/>
    </source>
</evidence>
<keyword evidence="1 4" id="KW-0853">WD repeat</keyword>
<dbReference type="InterPro" id="IPR036322">
    <property type="entry name" value="WD40_repeat_dom_sf"/>
</dbReference>